<keyword evidence="1" id="KW-0624">Polysaccharide degradation</keyword>
<dbReference type="OrthoDB" id="309899at2"/>
<name>A0A1I1JX11_9ACTN</name>
<dbReference type="Pfam" id="PF01341">
    <property type="entry name" value="Glyco_hydro_6"/>
    <property type="match status" value="1"/>
</dbReference>
<dbReference type="STRING" id="574651.SAMN04487968_107115"/>
<comment type="similarity">
    <text evidence="1">Belongs to the glycosyl hydrolase family 6.</text>
</comment>
<gene>
    <name evidence="2" type="ORF">SAMN04487968_107115</name>
</gene>
<keyword evidence="1 2" id="KW-0378">Hydrolase</keyword>
<keyword evidence="3" id="KW-1185">Reference proteome</keyword>
<dbReference type="GO" id="GO:0030245">
    <property type="term" value="P:cellulose catabolic process"/>
    <property type="evidence" value="ECO:0007669"/>
    <property type="project" value="UniProtKB-KW"/>
</dbReference>
<dbReference type="AlphaFoldDB" id="A0A1I1JX11"/>
<dbReference type="PANTHER" id="PTHR34876:SF4">
    <property type="entry name" value="1,4-BETA-D-GLUCAN CELLOBIOHYDROLASE C-RELATED"/>
    <property type="match status" value="1"/>
</dbReference>
<protein>
    <recommendedName>
        <fullName evidence="1">Glucanase</fullName>
        <ecNumber evidence="1">3.2.1.-</ecNumber>
    </recommendedName>
</protein>
<reference evidence="2 3" key="1">
    <citation type="submission" date="2016-10" db="EMBL/GenBank/DDBJ databases">
        <authorList>
            <person name="de Groot N.N."/>
        </authorList>
    </citation>
    <scope>NUCLEOTIDE SEQUENCE [LARGE SCALE GENOMIC DNA]</scope>
    <source>
        <strain evidence="2 3">CGMCC 1.7056</strain>
    </source>
</reference>
<organism evidence="2 3">
    <name type="scientific">Nocardioides terrae</name>
    <dbReference type="NCBI Taxonomy" id="574651"/>
    <lineage>
        <taxon>Bacteria</taxon>
        <taxon>Bacillati</taxon>
        <taxon>Actinomycetota</taxon>
        <taxon>Actinomycetes</taxon>
        <taxon>Propionibacteriales</taxon>
        <taxon>Nocardioidaceae</taxon>
        <taxon>Nocardioides</taxon>
    </lineage>
</organism>
<keyword evidence="1" id="KW-0136">Cellulose degradation</keyword>
<dbReference type="InterPro" id="IPR036434">
    <property type="entry name" value="Beta_cellobiohydrolase_sf"/>
</dbReference>
<dbReference type="Gene3D" id="3.20.20.40">
    <property type="entry name" value="1, 4-beta cellobiohydrolase"/>
    <property type="match status" value="1"/>
</dbReference>
<keyword evidence="1" id="KW-0326">Glycosidase</keyword>
<evidence type="ECO:0000256" key="1">
    <source>
        <dbReference type="RuleBase" id="RU361186"/>
    </source>
</evidence>
<proteinExistence type="inferred from homology"/>
<dbReference type="SUPFAM" id="SSF51989">
    <property type="entry name" value="Glycosyl hydrolases family 6, cellulases"/>
    <property type="match status" value="1"/>
</dbReference>
<dbReference type="PRINTS" id="PR00733">
    <property type="entry name" value="GLHYDRLASE6"/>
</dbReference>
<dbReference type="GO" id="GO:0004553">
    <property type="term" value="F:hydrolase activity, hydrolyzing O-glycosyl compounds"/>
    <property type="evidence" value="ECO:0007669"/>
    <property type="project" value="InterPro"/>
</dbReference>
<sequence length="413" mass="44722">MRRLTPRNRNVSASGRRLPISRDVRLTKKVTALTATALVALAGGLLAPDAARADGSRLPLPAPKTFSGAPYAANPTNPLAGGSWAVNNGFWENGRGLYTDYRRAAGTTKAYLARAALQPSALWLTSTNSFTRTKVPDYLRTVNPSSDPAKLVTVAVFGLWPRGEGARHSPLTRRQQTHYRTWIRRVSAGIGRSRVLVALEPDLAITANRGSDGVRDPLVRQSLTRFAAQYFHDHNPRAAVYLDAGASDWLSPGQAADLLQRSGVQFTRGFSLDITHYTRTSDNITQGAAIVSALAARGIGGKHFVIDTADSGRGYTYAQWAARFGTSTYDNSRRCSGAQPTLCNALGVPPTWQVAQPAYVQALGLTAVQAQTAARDVDAYVWLTRPWMLNQASPYRHTKAVPAAQFTPFGSLF</sequence>
<evidence type="ECO:0000313" key="3">
    <source>
        <dbReference type="Proteomes" id="UP000198832"/>
    </source>
</evidence>
<dbReference type="PANTHER" id="PTHR34876">
    <property type="match status" value="1"/>
</dbReference>
<dbReference type="Proteomes" id="UP000198832">
    <property type="component" value="Unassembled WGS sequence"/>
</dbReference>
<dbReference type="EC" id="3.2.1.-" evidence="1"/>
<keyword evidence="1" id="KW-0119">Carbohydrate metabolism</keyword>
<dbReference type="InterPro" id="IPR016288">
    <property type="entry name" value="Beta_cellobiohydrolase"/>
</dbReference>
<accession>A0A1I1JX11</accession>
<dbReference type="EMBL" id="FOLB01000007">
    <property type="protein sequence ID" value="SFC51018.1"/>
    <property type="molecule type" value="Genomic_DNA"/>
</dbReference>
<evidence type="ECO:0000313" key="2">
    <source>
        <dbReference type="EMBL" id="SFC51018.1"/>
    </source>
</evidence>